<proteinExistence type="predicted"/>
<comment type="caution">
    <text evidence="2">The sequence shown here is derived from an EMBL/GenBank/DDBJ whole genome shotgun (WGS) entry which is preliminary data.</text>
</comment>
<evidence type="ECO:0000313" key="2">
    <source>
        <dbReference type="EMBL" id="EFM84284.1"/>
    </source>
</evidence>
<dbReference type="Proteomes" id="UP000004846">
    <property type="component" value="Unassembled WGS sequence"/>
</dbReference>
<sequence>MFAKTIIDSDAFLDMPLSTQSLYFHLSMRADDDGFINNPKKIQRMVGCGDDD</sequence>
<dbReference type="HOGENOM" id="CLU_3091798_0_0_9"/>
<evidence type="ECO:0000313" key="1">
    <source>
        <dbReference type="EMBL" id="EFM83912.1"/>
    </source>
</evidence>
<dbReference type="EMBL" id="AEBR01000005">
    <property type="protein sequence ID" value="EFM84284.1"/>
    <property type="molecule type" value="Genomic_DNA"/>
</dbReference>
<protein>
    <submittedName>
        <fullName evidence="2">Uncharacterized protein</fullName>
    </submittedName>
</protein>
<dbReference type="AlphaFoldDB" id="A0A125WAG3"/>
<accession>A0A125WAG3</accession>
<dbReference type="EMBL" id="AEBR01000012">
    <property type="protein sequence ID" value="EFM83912.1"/>
    <property type="molecule type" value="Genomic_DNA"/>
</dbReference>
<reference evidence="2 3" key="1">
    <citation type="submission" date="2010-07" db="EMBL/GenBank/DDBJ databases">
        <authorList>
            <person name="Sid Ahmed O."/>
        </authorList>
    </citation>
    <scope>NUCLEOTIDE SEQUENCE [LARGE SCALE GENOMIC DNA]</scope>
    <source>
        <strain evidence="2 3">TX4248</strain>
    </source>
</reference>
<name>A0A125WAG3_ENTFL</name>
<feature type="non-terminal residue" evidence="2">
    <location>
        <position position="52"/>
    </location>
</feature>
<organism evidence="2 3">
    <name type="scientific">Enterococcus faecalis TX4248</name>
    <dbReference type="NCBI Taxonomy" id="749495"/>
    <lineage>
        <taxon>Bacteria</taxon>
        <taxon>Bacillati</taxon>
        <taxon>Bacillota</taxon>
        <taxon>Bacilli</taxon>
        <taxon>Lactobacillales</taxon>
        <taxon>Enterococcaceae</taxon>
        <taxon>Enterococcus</taxon>
    </lineage>
</organism>
<evidence type="ECO:0000313" key="3">
    <source>
        <dbReference type="Proteomes" id="UP000004846"/>
    </source>
</evidence>
<gene>
    <name evidence="2" type="ORF">HMPREF9498_00261</name>
    <name evidence="1" type="ORF">HMPREF9498_00492</name>
</gene>